<protein>
    <recommendedName>
        <fullName evidence="1">UPF0763 protein LMG7974_00668</fullName>
    </recommendedName>
</protein>
<dbReference type="RefSeq" id="WP_229932487.1">
    <property type="nucleotide sequence ID" value="NZ_CAJHOF010000005.1"/>
</dbReference>
<sequence length="164" mass="18768">MSECKNTLECVNKKIDEISGGLGISAEDRTIFQIVSTTNENEKFLSLKSGSWDGDEPWFGIDEDNNIHAMVSIKSISALIQAYKNSERENFNLRLEKTIWQNIPVDFNDVWVVAMDEIKKIAKEKEEKAFSVDLDKLLRGIKRSHPNLFVDISQMMRARGIEND</sequence>
<accession>A0ABN7KA86</accession>
<comment type="similarity">
    <text evidence="1">Belongs to the UPF0763 family.</text>
</comment>
<dbReference type="Proteomes" id="UP000789803">
    <property type="component" value="Unassembled WGS sequence"/>
</dbReference>
<comment type="caution">
    <text evidence="2">The sequence shown here is derived from an EMBL/GenBank/DDBJ whole genome shotgun (WGS) entry which is preliminary data.</text>
</comment>
<dbReference type="EMBL" id="CAJHOF010000005">
    <property type="protein sequence ID" value="CAD7287785.1"/>
    <property type="molecule type" value="Genomic_DNA"/>
</dbReference>
<dbReference type="Pfam" id="PF10788">
    <property type="entry name" value="DUF2603"/>
    <property type="match status" value="1"/>
</dbReference>
<dbReference type="HAMAP" id="MF_02110">
    <property type="entry name" value="UPF0763"/>
    <property type="match status" value="1"/>
</dbReference>
<proteinExistence type="inferred from homology"/>
<evidence type="ECO:0000256" key="1">
    <source>
        <dbReference type="HAMAP-Rule" id="MF_02110"/>
    </source>
</evidence>
<dbReference type="InterPro" id="IPR019724">
    <property type="entry name" value="UPF0763"/>
</dbReference>
<gene>
    <name evidence="2" type="ORF">LMG7974_00668</name>
</gene>
<evidence type="ECO:0000313" key="3">
    <source>
        <dbReference type="Proteomes" id="UP000789803"/>
    </source>
</evidence>
<reference evidence="2 3" key="1">
    <citation type="submission" date="2020-11" db="EMBL/GenBank/DDBJ databases">
        <authorList>
            <person name="Peeters C."/>
        </authorList>
    </citation>
    <scope>NUCLEOTIDE SEQUENCE [LARGE SCALE GENOMIC DNA]</scope>
    <source>
        <strain evidence="2 3">LMG 7974</strain>
    </source>
</reference>
<evidence type="ECO:0000313" key="2">
    <source>
        <dbReference type="EMBL" id="CAD7287785.1"/>
    </source>
</evidence>
<organism evidence="2 3">
    <name type="scientific">Campylobacter majalis</name>
    <dbReference type="NCBI Taxonomy" id="2790656"/>
    <lineage>
        <taxon>Bacteria</taxon>
        <taxon>Pseudomonadati</taxon>
        <taxon>Campylobacterota</taxon>
        <taxon>Epsilonproteobacteria</taxon>
        <taxon>Campylobacterales</taxon>
        <taxon>Campylobacteraceae</taxon>
        <taxon>Campylobacter</taxon>
    </lineage>
</organism>
<keyword evidence="3" id="KW-1185">Reference proteome</keyword>
<name>A0ABN7KA86_9BACT</name>